<dbReference type="InterPro" id="IPR001611">
    <property type="entry name" value="Leu-rich_rpt"/>
</dbReference>
<dbReference type="Gene3D" id="2.30.42.10">
    <property type="match status" value="1"/>
</dbReference>
<feature type="region of interest" description="Disordered" evidence="1">
    <location>
        <begin position="1"/>
        <end position="151"/>
    </location>
</feature>
<dbReference type="Pfam" id="PF13516">
    <property type="entry name" value="LRR_6"/>
    <property type="match status" value="2"/>
</dbReference>
<keyword evidence="3" id="KW-1185">Reference proteome</keyword>
<feature type="compositionally biased region" description="Polar residues" evidence="1">
    <location>
        <begin position="50"/>
        <end position="60"/>
    </location>
</feature>
<sequence length="659" mass="72315">MSALPANGLEDDDEVLSEYGDDDGLQWYQSAAAGPDDADEATGAVEAEQEQTQVDDNPTNDPYMLVESDPYQLIDEEEAQPAAEPVVAPVETASERQSALPDETSAVNVDGKRPAPDGVPKPSAAPNHRPSKAQRRTSDGGEDTEQGGAFPDFMSLGAPRPKAKLAIPASLPLKQLAKVLQVPPVPEEKAKPWTPTWLSEVSACRDFLLDILLFDTFSKQEAEAETEVDPMAYATEMVPEPLAEDLRSEVLSWDERCVVVKQGQVHIELQRRKPAMDNSALLRFCDWLDEQMPLVVHHFPYVKKSGAYVDLSDNEIGTDGLDKLFQVLRDHRVPCVVLKAYRNSVDDSFVDTLVEYLYTQPEAFPMHGIHISHNDISDKGAFRLIRAAAQCGHYPRLTTRLPLWLRLEVNALENPQKVIKDANDEGFHVCLMQDGLCSRDNCDHYSGVHVQLPYFLNQPAKGLANVEQFGYSKQRPSGPYASTQGVLAPEVGAERGVGFGGSGSSITGVTQKAAPPRPSYQGSWDRENEWKGHNNAWDWGWGGGKGRGRWNGGKGGGRWPGRGGGGGGGRMWQGKALIAKVKKDIKLPEGQADLGFQWRFTGEGRPPRVTSVSGSYIGQMAKAGDCLLRVNGLDMSMMSEKQVTDLLKQRPLELRFGDE</sequence>
<dbReference type="EMBL" id="CAXAMN010029050">
    <property type="protein sequence ID" value="CAK9118621.1"/>
    <property type="molecule type" value="Genomic_DNA"/>
</dbReference>
<dbReference type="Proteomes" id="UP001642484">
    <property type="component" value="Unassembled WGS sequence"/>
</dbReference>
<accession>A0ABP0T2B8</accession>
<dbReference type="InterPro" id="IPR032675">
    <property type="entry name" value="LRR_dom_sf"/>
</dbReference>
<feature type="region of interest" description="Disordered" evidence="1">
    <location>
        <begin position="505"/>
        <end position="525"/>
    </location>
</feature>
<dbReference type="Gene3D" id="3.80.10.10">
    <property type="entry name" value="Ribonuclease Inhibitor"/>
    <property type="match status" value="1"/>
</dbReference>
<dbReference type="SUPFAM" id="SSF52047">
    <property type="entry name" value="RNI-like"/>
    <property type="match status" value="1"/>
</dbReference>
<evidence type="ECO:0000313" key="3">
    <source>
        <dbReference type="Proteomes" id="UP001642484"/>
    </source>
</evidence>
<evidence type="ECO:0008006" key="4">
    <source>
        <dbReference type="Google" id="ProtNLM"/>
    </source>
</evidence>
<dbReference type="InterPro" id="IPR036034">
    <property type="entry name" value="PDZ_sf"/>
</dbReference>
<feature type="compositionally biased region" description="Acidic residues" evidence="1">
    <location>
        <begin position="9"/>
        <end position="24"/>
    </location>
</feature>
<dbReference type="SUPFAM" id="SSF50156">
    <property type="entry name" value="PDZ domain-like"/>
    <property type="match status" value="1"/>
</dbReference>
<organism evidence="2 3">
    <name type="scientific">Durusdinium trenchii</name>
    <dbReference type="NCBI Taxonomy" id="1381693"/>
    <lineage>
        <taxon>Eukaryota</taxon>
        <taxon>Sar</taxon>
        <taxon>Alveolata</taxon>
        <taxon>Dinophyceae</taxon>
        <taxon>Suessiales</taxon>
        <taxon>Symbiodiniaceae</taxon>
        <taxon>Durusdinium</taxon>
    </lineage>
</organism>
<proteinExistence type="predicted"/>
<reference evidence="2 3" key="1">
    <citation type="submission" date="2024-02" db="EMBL/GenBank/DDBJ databases">
        <authorList>
            <person name="Chen Y."/>
            <person name="Shah S."/>
            <person name="Dougan E. K."/>
            <person name="Thang M."/>
            <person name="Chan C."/>
        </authorList>
    </citation>
    <scope>NUCLEOTIDE SEQUENCE [LARGE SCALE GENOMIC DNA]</scope>
</reference>
<comment type="caution">
    <text evidence="2">The sequence shown here is derived from an EMBL/GenBank/DDBJ whole genome shotgun (WGS) entry which is preliminary data.</text>
</comment>
<name>A0ABP0T2B8_9DINO</name>
<protein>
    <recommendedName>
        <fullName evidence="4">PDZ domain-containing protein</fullName>
    </recommendedName>
</protein>
<feature type="compositionally biased region" description="Low complexity" evidence="1">
    <location>
        <begin position="80"/>
        <end position="92"/>
    </location>
</feature>
<evidence type="ECO:0000256" key="1">
    <source>
        <dbReference type="SAM" id="MobiDB-lite"/>
    </source>
</evidence>
<evidence type="ECO:0000313" key="2">
    <source>
        <dbReference type="EMBL" id="CAK9118621.1"/>
    </source>
</evidence>
<gene>
    <name evidence="2" type="ORF">CCMP2556_LOCUS55654</name>
</gene>